<evidence type="ECO:0000313" key="2">
    <source>
        <dbReference type="EMBL" id="MBW8728991.1"/>
    </source>
</evidence>
<comment type="similarity">
    <text evidence="1">Belongs to the ros/MucR family.</text>
</comment>
<dbReference type="Gene3D" id="1.10.10.1550">
    <property type="entry name" value="ROS/MUCR transcriptional regulator protein"/>
    <property type="match status" value="1"/>
</dbReference>
<gene>
    <name evidence="2" type="ORF">JF625_28065</name>
</gene>
<dbReference type="AlphaFoldDB" id="A0A952KKJ9"/>
<evidence type="ECO:0000256" key="1">
    <source>
        <dbReference type="ARBA" id="ARBA00007031"/>
    </source>
</evidence>
<dbReference type="Proteomes" id="UP000700706">
    <property type="component" value="Unassembled WGS sequence"/>
</dbReference>
<dbReference type="InterPro" id="IPR041920">
    <property type="entry name" value="ROS/MUCR_sf"/>
</dbReference>
<dbReference type="GO" id="GO:0008270">
    <property type="term" value="F:zinc ion binding"/>
    <property type="evidence" value="ECO:0007669"/>
    <property type="project" value="InterPro"/>
</dbReference>
<evidence type="ECO:0000313" key="3">
    <source>
        <dbReference type="Proteomes" id="UP000700706"/>
    </source>
</evidence>
<proteinExistence type="inferred from homology"/>
<comment type="caution">
    <text evidence="2">The sequence shown here is derived from an EMBL/GenBank/DDBJ whole genome shotgun (WGS) entry which is preliminary data.</text>
</comment>
<name>A0A952KKJ9_9PROT</name>
<dbReference type="InterPro" id="IPR008807">
    <property type="entry name" value="ROS_MUCR"/>
</dbReference>
<dbReference type="GO" id="GO:0003677">
    <property type="term" value="F:DNA binding"/>
    <property type="evidence" value="ECO:0007669"/>
    <property type="project" value="InterPro"/>
</dbReference>
<reference evidence="2" key="1">
    <citation type="submission" date="2020-06" db="EMBL/GenBank/DDBJ databases">
        <title>Stable isotope informed genome-resolved metagenomics uncovers potential trophic interactions in rhizosphere soil.</title>
        <authorList>
            <person name="Starr E.P."/>
            <person name="Shi S."/>
            <person name="Blazewicz S.J."/>
            <person name="Koch B.J."/>
            <person name="Probst A.J."/>
            <person name="Hungate B.A."/>
            <person name="Pett-Ridge J."/>
            <person name="Firestone M.K."/>
            <person name="Banfield J.F."/>
        </authorList>
    </citation>
    <scope>NUCLEOTIDE SEQUENCE</scope>
    <source>
        <strain evidence="2">YM_69_17</strain>
    </source>
</reference>
<accession>A0A952KKJ9</accession>
<sequence length="139" mass="15456">MIPPAAERAEGNALSWTVDIILAYLARNSVDSQALPKLIADLHDVLEQISTPERPPETGPRPAVPISLSVTPDYIVCLEDGRRFKSMKRYLKSAYNLTPEEYREKWGLPASYPMIAPDYAALCSARAKSQKLGRRSKAI</sequence>
<dbReference type="Pfam" id="PF05443">
    <property type="entry name" value="ROS_MUCR"/>
    <property type="match status" value="1"/>
</dbReference>
<dbReference type="EMBL" id="JAEKLZ010000476">
    <property type="protein sequence ID" value="MBW8728991.1"/>
    <property type="molecule type" value="Genomic_DNA"/>
</dbReference>
<organism evidence="2 3">
    <name type="scientific">Inquilinus limosus</name>
    <dbReference type="NCBI Taxonomy" id="171674"/>
    <lineage>
        <taxon>Bacteria</taxon>
        <taxon>Pseudomonadati</taxon>
        <taxon>Pseudomonadota</taxon>
        <taxon>Alphaproteobacteria</taxon>
        <taxon>Rhodospirillales</taxon>
        <taxon>Rhodospirillaceae</taxon>
        <taxon>Inquilinus</taxon>
    </lineage>
</organism>
<protein>
    <submittedName>
        <fullName evidence="2">MucR family transcriptional regulator</fullName>
    </submittedName>
</protein>
<dbReference type="GO" id="GO:0006355">
    <property type="term" value="P:regulation of DNA-templated transcription"/>
    <property type="evidence" value="ECO:0007669"/>
    <property type="project" value="InterPro"/>
</dbReference>